<dbReference type="Gene3D" id="3.40.50.150">
    <property type="entry name" value="Vaccinia Virus protein VP39"/>
    <property type="match status" value="1"/>
</dbReference>
<dbReference type="CDD" id="cd02440">
    <property type="entry name" value="AdoMet_MTases"/>
    <property type="match status" value="1"/>
</dbReference>
<reference evidence="1 2" key="1">
    <citation type="submission" date="2016-11" db="EMBL/GenBank/DDBJ databases">
        <authorList>
            <person name="Jaros S."/>
            <person name="Januszkiewicz K."/>
            <person name="Wedrychowicz H."/>
        </authorList>
    </citation>
    <scope>NUCLEOTIDE SEQUENCE [LARGE SCALE GENOMIC DNA]</scope>
    <source>
        <strain evidence="1 2">DSM 24574</strain>
    </source>
</reference>
<keyword evidence="2" id="KW-1185">Reference proteome</keyword>
<dbReference type="GO" id="GO:0032259">
    <property type="term" value="P:methylation"/>
    <property type="evidence" value="ECO:0007669"/>
    <property type="project" value="UniProtKB-KW"/>
</dbReference>
<dbReference type="GO" id="GO:0008168">
    <property type="term" value="F:methyltransferase activity"/>
    <property type="evidence" value="ECO:0007669"/>
    <property type="project" value="UniProtKB-KW"/>
</dbReference>
<dbReference type="RefSeq" id="WP_073140880.1">
    <property type="nucleotide sequence ID" value="NZ_FQWQ01000004.1"/>
</dbReference>
<sequence>MIQTNELVSFLKLKTVHSGFLDQIKVSYRPLICPFDELLNEVKDAQSAFDIGCGSGQFALLLAEFTSIKKIGGIEIDKRLITNARDLLQPYSGKVTTDFQPYDGSTLPDSMKEYDLIFLIDVLHHIPVAFQESFIKKVYDHMRPGARFIVKDINGGSPFVLFNKMHDLIFAREIGHEWSMKRLIDTAQQAGFKVLSTSKKQIYVYPHYTVILTK</sequence>
<dbReference type="PANTHER" id="PTHR43861">
    <property type="entry name" value="TRANS-ACONITATE 2-METHYLTRANSFERASE-RELATED"/>
    <property type="match status" value="1"/>
</dbReference>
<name>A0A1M5VUV5_9BACT</name>
<keyword evidence="1" id="KW-0489">Methyltransferase</keyword>
<dbReference type="STRING" id="947013.SAMN04488109_5434"/>
<evidence type="ECO:0000313" key="2">
    <source>
        <dbReference type="Proteomes" id="UP000184212"/>
    </source>
</evidence>
<dbReference type="EMBL" id="FQWQ01000004">
    <property type="protein sequence ID" value="SHH79042.1"/>
    <property type="molecule type" value="Genomic_DNA"/>
</dbReference>
<dbReference type="InterPro" id="IPR029063">
    <property type="entry name" value="SAM-dependent_MTases_sf"/>
</dbReference>
<proteinExistence type="predicted"/>
<gene>
    <name evidence="1" type="ORF">SAMN04488109_5434</name>
</gene>
<organism evidence="1 2">
    <name type="scientific">Chryseolinea serpens</name>
    <dbReference type="NCBI Taxonomy" id="947013"/>
    <lineage>
        <taxon>Bacteria</taxon>
        <taxon>Pseudomonadati</taxon>
        <taxon>Bacteroidota</taxon>
        <taxon>Cytophagia</taxon>
        <taxon>Cytophagales</taxon>
        <taxon>Fulvivirgaceae</taxon>
        <taxon>Chryseolinea</taxon>
    </lineage>
</organism>
<evidence type="ECO:0000313" key="1">
    <source>
        <dbReference type="EMBL" id="SHH79042.1"/>
    </source>
</evidence>
<dbReference type="Pfam" id="PF13489">
    <property type="entry name" value="Methyltransf_23"/>
    <property type="match status" value="1"/>
</dbReference>
<protein>
    <submittedName>
        <fullName evidence="1">Methyltransferase domain-containing protein</fullName>
    </submittedName>
</protein>
<dbReference type="OrthoDB" id="9770553at2"/>
<dbReference type="SUPFAM" id="SSF53335">
    <property type="entry name" value="S-adenosyl-L-methionine-dependent methyltransferases"/>
    <property type="match status" value="1"/>
</dbReference>
<dbReference type="AlphaFoldDB" id="A0A1M5VUV5"/>
<dbReference type="Proteomes" id="UP000184212">
    <property type="component" value="Unassembled WGS sequence"/>
</dbReference>
<keyword evidence="1" id="KW-0808">Transferase</keyword>
<accession>A0A1M5VUV5</accession>